<dbReference type="Pfam" id="PF13692">
    <property type="entry name" value="Glyco_trans_1_4"/>
    <property type="match status" value="1"/>
</dbReference>
<protein>
    <recommendedName>
        <fullName evidence="3">Glycosyltransferase family 1 protein</fullName>
    </recommendedName>
</protein>
<organism evidence="1 2">
    <name type="scientific">Nocardioides endophyticus</name>
    <dbReference type="NCBI Taxonomy" id="1353775"/>
    <lineage>
        <taxon>Bacteria</taxon>
        <taxon>Bacillati</taxon>
        <taxon>Actinomycetota</taxon>
        <taxon>Actinomycetes</taxon>
        <taxon>Propionibacteriales</taxon>
        <taxon>Nocardioidaceae</taxon>
        <taxon>Nocardioides</taxon>
    </lineage>
</organism>
<accession>A0ABP8YXY9</accession>
<reference evidence="2" key="1">
    <citation type="journal article" date="2019" name="Int. J. Syst. Evol. Microbiol.">
        <title>The Global Catalogue of Microorganisms (GCM) 10K type strain sequencing project: providing services to taxonomists for standard genome sequencing and annotation.</title>
        <authorList>
            <consortium name="The Broad Institute Genomics Platform"/>
            <consortium name="The Broad Institute Genome Sequencing Center for Infectious Disease"/>
            <person name="Wu L."/>
            <person name="Ma J."/>
        </authorList>
    </citation>
    <scope>NUCLEOTIDE SEQUENCE [LARGE SCALE GENOMIC DNA]</scope>
    <source>
        <strain evidence="2">JCM 18532</strain>
    </source>
</reference>
<dbReference type="Proteomes" id="UP001499882">
    <property type="component" value="Unassembled WGS sequence"/>
</dbReference>
<evidence type="ECO:0000313" key="2">
    <source>
        <dbReference type="Proteomes" id="UP001499882"/>
    </source>
</evidence>
<dbReference type="EMBL" id="BAABKN010000015">
    <property type="protein sequence ID" value="GAA4740204.1"/>
    <property type="molecule type" value="Genomic_DNA"/>
</dbReference>
<evidence type="ECO:0008006" key="3">
    <source>
        <dbReference type="Google" id="ProtNLM"/>
    </source>
</evidence>
<keyword evidence="2" id="KW-1185">Reference proteome</keyword>
<dbReference type="SUPFAM" id="SSF53756">
    <property type="entry name" value="UDP-Glycosyltransferase/glycogen phosphorylase"/>
    <property type="match status" value="1"/>
</dbReference>
<sequence>MVGGVGSDPVYADEFRRLASSSNFVHWDGPRPHAEVLNIFGSHRVVLNLSWAEVQSLVDLEASLCGCAVVATPAGHSAEWLPESVEVLDSFDVTEGLLTAKARTTGPRPRANYAATWESTVAVIDMAYQDAVARKGRSEA</sequence>
<dbReference type="Gene3D" id="3.40.50.2000">
    <property type="entry name" value="Glycogen Phosphorylase B"/>
    <property type="match status" value="1"/>
</dbReference>
<gene>
    <name evidence="1" type="ORF">GCM10023350_25810</name>
</gene>
<comment type="caution">
    <text evidence="1">The sequence shown here is derived from an EMBL/GenBank/DDBJ whole genome shotgun (WGS) entry which is preliminary data.</text>
</comment>
<evidence type="ECO:0000313" key="1">
    <source>
        <dbReference type="EMBL" id="GAA4740204.1"/>
    </source>
</evidence>
<proteinExistence type="predicted"/>
<name>A0ABP8YXY9_9ACTN</name>